<name>A0ABQ8K9Y0_9APHY</name>
<dbReference type="RefSeq" id="XP_047776620.1">
    <property type="nucleotide sequence ID" value="XM_047927671.1"/>
</dbReference>
<evidence type="ECO:0000313" key="1">
    <source>
        <dbReference type="EMBL" id="KAH9833964.1"/>
    </source>
</evidence>
<evidence type="ECO:0008006" key="3">
    <source>
        <dbReference type="Google" id="ProtNLM"/>
    </source>
</evidence>
<evidence type="ECO:0000313" key="2">
    <source>
        <dbReference type="Proteomes" id="UP000814176"/>
    </source>
</evidence>
<reference evidence="1 2" key="1">
    <citation type="journal article" date="2021" name="Environ. Microbiol.">
        <title>Gene family expansions and transcriptome signatures uncover fungal adaptations to wood decay.</title>
        <authorList>
            <person name="Hage H."/>
            <person name="Miyauchi S."/>
            <person name="Viragh M."/>
            <person name="Drula E."/>
            <person name="Min B."/>
            <person name="Chaduli D."/>
            <person name="Navarro D."/>
            <person name="Favel A."/>
            <person name="Norest M."/>
            <person name="Lesage-Meessen L."/>
            <person name="Balint B."/>
            <person name="Merenyi Z."/>
            <person name="de Eugenio L."/>
            <person name="Morin E."/>
            <person name="Martinez A.T."/>
            <person name="Baldrian P."/>
            <person name="Stursova M."/>
            <person name="Martinez M.J."/>
            <person name="Novotny C."/>
            <person name="Magnuson J.K."/>
            <person name="Spatafora J.W."/>
            <person name="Maurice S."/>
            <person name="Pangilinan J."/>
            <person name="Andreopoulos W."/>
            <person name="LaButti K."/>
            <person name="Hundley H."/>
            <person name="Na H."/>
            <person name="Kuo A."/>
            <person name="Barry K."/>
            <person name="Lipzen A."/>
            <person name="Henrissat B."/>
            <person name="Riley R."/>
            <person name="Ahrendt S."/>
            <person name="Nagy L.G."/>
            <person name="Grigoriev I.V."/>
            <person name="Martin F."/>
            <person name="Rosso M.N."/>
        </authorList>
    </citation>
    <scope>NUCLEOTIDE SEQUENCE [LARGE SCALE GENOMIC DNA]</scope>
    <source>
        <strain evidence="1 2">CIRM-BRFM 1785</strain>
    </source>
</reference>
<dbReference type="GeneID" id="72008403"/>
<sequence>MSVPLSIGDIATILSMANCMYRALSDAQGSAKDYQETVKEVHGFRADLDIINSVAVPLALASNAAVAASIRDKVEKCDVVTNRFLERVERYDATLGARRRRGKVFTRTCRKISWWLWHAEEASEVKQQLNVTANSISMILQVLNLSVLLDMSKSINALVGSRETSERGCTESTVCLNLIVTDPLVDDHI</sequence>
<accession>A0ABQ8K9Y0</accession>
<comment type="caution">
    <text evidence="1">The sequence shown here is derived from an EMBL/GenBank/DDBJ whole genome shotgun (WGS) entry which is preliminary data.</text>
</comment>
<organism evidence="1 2">
    <name type="scientific">Rhodofomes roseus</name>
    <dbReference type="NCBI Taxonomy" id="34475"/>
    <lineage>
        <taxon>Eukaryota</taxon>
        <taxon>Fungi</taxon>
        <taxon>Dikarya</taxon>
        <taxon>Basidiomycota</taxon>
        <taxon>Agaricomycotina</taxon>
        <taxon>Agaricomycetes</taxon>
        <taxon>Polyporales</taxon>
        <taxon>Rhodofomes</taxon>
    </lineage>
</organism>
<dbReference type="PANTHER" id="PTHR38886">
    <property type="entry name" value="SESA DOMAIN-CONTAINING PROTEIN"/>
    <property type="match status" value="1"/>
</dbReference>
<keyword evidence="2" id="KW-1185">Reference proteome</keyword>
<dbReference type="Proteomes" id="UP000814176">
    <property type="component" value="Unassembled WGS sequence"/>
</dbReference>
<gene>
    <name evidence="1" type="ORF">C8Q71DRAFT_859641</name>
</gene>
<dbReference type="EMBL" id="JADCUA010000016">
    <property type="protein sequence ID" value="KAH9833964.1"/>
    <property type="molecule type" value="Genomic_DNA"/>
</dbReference>
<proteinExistence type="predicted"/>
<dbReference type="PANTHER" id="PTHR38886:SF1">
    <property type="entry name" value="NACHT-NTPASE AND P-LOOP NTPASES N-TERMINAL DOMAIN-CONTAINING PROTEIN"/>
    <property type="match status" value="1"/>
</dbReference>
<protein>
    <recommendedName>
        <fullName evidence="3">Fungal N-terminal domain-containing protein</fullName>
    </recommendedName>
</protein>